<evidence type="ECO:0000313" key="2">
    <source>
        <dbReference type="EMBL" id="PQQ12077.1"/>
    </source>
</evidence>
<proteinExistence type="predicted"/>
<sequence length="65" mass="7297">MPQSAWMAHCPVTIFILAMDRVQTAGSFSWREVGGVTQSEIVFIAKLLAAVHPSSWKSNYHSQEY</sequence>
<evidence type="ECO:0000313" key="3">
    <source>
        <dbReference type="Proteomes" id="UP000250321"/>
    </source>
</evidence>
<dbReference type="Proteomes" id="UP000250321">
    <property type="component" value="Unassembled WGS sequence"/>
</dbReference>
<dbReference type="EMBL" id="PJQY01000372">
    <property type="protein sequence ID" value="PQQ12077.1"/>
    <property type="molecule type" value="Genomic_DNA"/>
</dbReference>
<dbReference type="AlphaFoldDB" id="A0A314Z1A1"/>
<protein>
    <submittedName>
        <fullName evidence="2">Uncharacterized protein</fullName>
    </submittedName>
</protein>
<keyword evidence="1" id="KW-0732">Signal</keyword>
<gene>
    <name evidence="2" type="ORF">Pyn_01547</name>
</gene>
<feature type="signal peptide" evidence="1">
    <location>
        <begin position="1"/>
        <end position="24"/>
    </location>
</feature>
<feature type="chain" id="PRO_5016296178" evidence="1">
    <location>
        <begin position="25"/>
        <end position="65"/>
    </location>
</feature>
<keyword evidence="3" id="KW-1185">Reference proteome</keyword>
<accession>A0A314Z1A1</accession>
<comment type="caution">
    <text evidence="2">The sequence shown here is derived from an EMBL/GenBank/DDBJ whole genome shotgun (WGS) entry which is preliminary data.</text>
</comment>
<organism evidence="2 3">
    <name type="scientific">Prunus yedoensis var. nudiflora</name>
    <dbReference type="NCBI Taxonomy" id="2094558"/>
    <lineage>
        <taxon>Eukaryota</taxon>
        <taxon>Viridiplantae</taxon>
        <taxon>Streptophyta</taxon>
        <taxon>Embryophyta</taxon>
        <taxon>Tracheophyta</taxon>
        <taxon>Spermatophyta</taxon>
        <taxon>Magnoliopsida</taxon>
        <taxon>eudicotyledons</taxon>
        <taxon>Gunneridae</taxon>
        <taxon>Pentapetalae</taxon>
        <taxon>rosids</taxon>
        <taxon>fabids</taxon>
        <taxon>Rosales</taxon>
        <taxon>Rosaceae</taxon>
        <taxon>Amygdaloideae</taxon>
        <taxon>Amygdaleae</taxon>
        <taxon>Prunus</taxon>
    </lineage>
</organism>
<evidence type="ECO:0000256" key="1">
    <source>
        <dbReference type="SAM" id="SignalP"/>
    </source>
</evidence>
<reference evidence="2 3" key="1">
    <citation type="submission" date="2018-02" db="EMBL/GenBank/DDBJ databases">
        <title>Draft genome of wild Prunus yedoensis var. nudiflora.</title>
        <authorList>
            <person name="Baek S."/>
            <person name="Kim J.-H."/>
            <person name="Choi K."/>
            <person name="Kim G.-B."/>
            <person name="Cho A."/>
            <person name="Jang H."/>
            <person name="Shin C.-H."/>
            <person name="Yu H.-J."/>
            <person name="Mun J.-H."/>
        </authorList>
    </citation>
    <scope>NUCLEOTIDE SEQUENCE [LARGE SCALE GENOMIC DNA]</scope>
    <source>
        <strain evidence="3">cv. Jeju island</strain>
        <tissue evidence="2">Leaf</tissue>
    </source>
</reference>
<name>A0A314Z1A1_PRUYE</name>